<evidence type="ECO:0000313" key="2">
    <source>
        <dbReference type="EMBL" id="RCG24604.1"/>
    </source>
</evidence>
<gene>
    <name evidence="2" type="ORF">DQ392_02490</name>
</gene>
<sequence length="73" mass="7081">MPPADAEAADTDVGAAARAATGTGAEPAAGTDVAADTGADAEVAGAGAVEVMAFTLGILPTRVKCRFRSGYAR</sequence>
<name>A0A367F2K2_9ACTN</name>
<comment type="caution">
    <text evidence="2">The sequence shown here is derived from an EMBL/GenBank/DDBJ whole genome shotgun (WGS) entry which is preliminary data.</text>
</comment>
<dbReference type="Proteomes" id="UP000253507">
    <property type="component" value="Unassembled WGS sequence"/>
</dbReference>
<proteinExistence type="predicted"/>
<keyword evidence="3" id="KW-1185">Reference proteome</keyword>
<evidence type="ECO:0000313" key="3">
    <source>
        <dbReference type="Proteomes" id="UP000253507"/>
    </source>
</evidence>
<accession>A0A367F2K2</accession>
<protein>
    <submittedName>
        <fullName evidence="2">Uncharacterized protein</fullName>
    </submittedName>
</protein>
<dbReference type="AlphaFoldDB" id="A0A367F2K2"/>
<reference evidence="2 3" key="1">
    <citation type="submission" date="2018-06" db="EMBL/GenBank/DDBJ databases">
        <title>Streptomyces reniochalinae sp. nov. and Streptomyces diacarnus sp. nov. from marine sponges.</title>
        <authorList>
            <person name="Li L."/>
        </authorList>
    </citation>
    <scope>NUCLEOTIDE SEQUENCE [LARGE SCALE GENOMIC DNA]</scope>
    <source>
        <strain evidence="2 3">LHW50302</strain>
    </source>
</reference>
<evidence type="ECO:0000256" key="1">
    <source>
        <dbReference type="SAM" id="MobiDB-lite"/>
    </source>
</evidence>
<feature type="region of interest" description="Disordered" evidence="1">
    <location>
        <begin position="1"/>
        <end position="31"/>
    </location>
</feature>
<organism evidence="2 3">
    <name type="scientific">Streptomyces reniochalinae</name>
    <dbReference type="NCBI Taxonomy" id="2250578"/>
    <lineage>
        <taxon>Bacteria</taxon>
        <taxon>Bacillati</taxon>
        <taxon>Actinomycetota</taxon>
        <taxon>Actinomycetes</taxon>
        <taxon>Kitasatosporales</taxon>
        <taxon>Streptomycetaceae</taxon>
        <taxon>Streptomyces</taxon>
    </lineage>
</organism>
<dbReference type="EMBL" id="QOIM01000020">
    <property type="protein sequence ID" value="RCG24604.1"/>
    <property type="molecule type" value="Genomic_DNA"/>
</dbReference>